<sequence length="291" mass="31754">MPESCAGWGEAIAGPPLAAWGGELPPPRTPVAALDRLLREACSRDGHARPAVREQTPALLADGLHYEERIARHDTLATRPDCVHDLFNVLAWWRHPALKWALNARQVADIAQVGPRQRTRGQCALTHFDEAGVVVWIAGDDLLACWDRHDWAGLFHRHAPDWGRRIGVTVFGHALFEHAVCHAHRPTAKALAVRMPAERIAAQRPATGAIVRGWPEAEALLAAAIADGRLLADPQDLRPLPLAGIPGWHDAPPSPAFFREAPCFRPLRPGRRYPPPFDGERACGSGVEAAA</sequence>
<dbReference type="EMBL" id="CP015249">
    <property type="protein sequence ID" value="ANB17574.1"/>
    <property type="molecule type" value="Genomic_DNA"/>
</dbReference>
<dbReference type="KEGG" id="dko:I596_1549"/>
<keyword evidence="1" id="KW-0472">Membrane</keyword>
<proteinExistence type="predicted"/>
<evidence type="ECO:0000313" key="1">
    <source>
        <dbReference type="EMBL" id="ANB17574.1"/>
    </source>
</evidence>
<gene>
    <name evidence="1" type="ORF">I596_1549</name>
</gene>
<organism evidence="1 2">
    <name type="scientific">Dokdonella koreensis DS-123</name>
    <dbReference type="NCBI Taxonomy" id="1300342"/>
    <lineage>
        <taxon>Bacteria</taxon>
        <taxon>Pseudomonadati</taxon>
        <taxon>Pseudomonadota</taxon>
        <taxon>Gammaproteobacteria</taxon>
        <taxon>Lysobacterales</taxon>
        <taxon>Rhodanobacteraceae</taxon>
        <taxon>Dokdonella</taxon>
    </lineage>
</organism>
<dbReference type="Pfam" id="PF11227">
    <property type="entry name" value="DUF3025"/>
    <property type="match status" value="1"/>
</dbReference>
<dbReference type="STRING" id="1300342.I596_1549"/>
<dbReference type="RefSeq" id="WP_067645876.1">
    <property type="nucleotide sequence ID" value="NZ_CP015249.1"/>
</dbReference>
<dbReference type="OrthoDB" id="5292474at2"/>
<accession>A0A160DTN3</accession>
<reference evidence="1 2" key="1">
    <citation type="submission" date="2016-04" db="EMBL/GenBank/DDBJ databases">
        <title>Complete genome sequence of Dokdonella koreensis DS-123T.</title>
        <authorList>
            <person name="Kim J.F."/>
            <person name="Lee H."/>
            <person name="Kwak M.-J."/>
        </authorList>
    </citation>
    <scope>NUCLEOTIDE SEQUENCE [LARGE SCALE GENOMIC DNA]</scope>
    <source>
        <strain evidence="1 2">DS-123</strain>
    </source>
</reference>
<protein>
    <submittedName>
        <fullName evidence="1">Transmembrane protein</fullName>
    </submittedName>
</protein>
<name>A0A160DTN3_9GAMM</name>
<keyword evidence="1" id="KW-0812">Transmembrane</keyword>
<dbReference type="InterPro" id="IPR021390">
    <property type="entry name" value="DUF3025"/>
</dbReference>
<keyword evidence="2" id="KW-1185">Reference proteome</keyword>
<dbReference type="AlphaFoldDB" id="A0A160DTN3"/>
<dbReference type="Proteomes" id="UP000076830">
    <property type="component" value="Chromosome"/>
</dbReference>
<evidence type="ECO:0000313" key="2">
    <source>
        <dbReference type="Proteomes" id="UP000076830"/>
    </source>
</evidence>